<name>A0A9I9EI77_CUCME</name>
<feature type="compositionally biased region" description="Polar residues" evidence="1">
    <location>
        <begin position="1"/>
        <end position="25"/>
    </location>
</feature>
<reference evidence="2" key="1">
    <citation type="submission" date="2023-03" db="UniProtKB">
        <authorList>
            <consortium name="EnsemblPlants"/>
        </authorList>
    </citation>
    <scope>IDENTIFICATION</scope>
</reference>
<evidence type="ECO:0000256" key="1">
    <source>
        <dbReference type="SAM" id="MobiDB-lite"/>
    </source>
</evidence>
<feature type="region of interest" description="Disordered" evidence="1">
    <location>
        <begin position="1"/>
        <end position="33"/>
    </location>
</feature>
<organism evidence="2">
    <name type="scientific">Cucumis melo</name>
    <name type="common">Muskmelon</name>
    <dbReference type="NCBI Taxonomy" id="3656"/>
    <lineage>
        <taxon>Eukaryota</taxon>
        <taxon>Viridiplantae</taxon>
        <taxon>Streptophyta</taxon>
        <taxon>Embryophyta</taxon>
        <taxon>Tracheophyta</taxon>
        <taxon>Spermatophyta</taxon>
        <taxon>Magnoliopsida</taxon>
        <taxon>eudicotyledons</taxon>
        <taxon>Gunneridae</taxon>
        <taxon>Pentapetalae</taxon>
        <taxon>rosids</taxon>
        <taxon>fabids</taxon>
        <taxon>Cucurbitales</taxon>
        <taxon>Cucurbitaceae</taxon>
        <taxon>Benincaseae</taxon>
        <taxon>Cucumis</taxon>
    </lineage>
</organism>
<dbReference type="EnsemblPlants" id="MELO3C034141.2.1">
    <property type="protein sequence ID" value="MELO3C034141.2.1"/>
    <property type="gene ID" value="MELO3C034141.2"/>
</dbReference>
<dbReference type="AlphaFoldDB" id="A0A9I9EI77"/>
<accession>A0A9I9EI77</accession>
<sequence length="33" mass="3736">MQQQRSELRGQTSVGANTIHSLQIRTSRHRGDS</sequence>
<dbReference type="Gramene" id="MELO3C034141.2.1">
    <property type="protein sequence ID" value="MELO3C034141.2.1"/>
    <property type="gene ID" value="MELO3C034141.2"/>
</dbReference>
<evidence type="ECO:0000313" key="2">
    <source>
        <dbReference type="EnsemblPlants" id="MELO3C034141.2.1"/>
    </source>
</evidence>
<proteinExistence type="predicted"/>
<protein>
    <submittedName>
        <fullName evidence="2">Uncharacterized protein</fullName>
    </submittedName>
</protein>